<keyword evidence="1" id="KW-0472">Membrane</keyword>
<dbReference type="Pfam" id="PF26604">
    <property type="entry name" value="CBU_0592"/>
    <property type="match status" value="1"/>
</dbReference>
<dbReference type="NCBIfam" id="NF047864">
    <property type="entry name" value="CBU_0592_membra"/>
    <property type="match status" value="1"/>
</dbReference>
<accession>A0A1W1ZNC1</accession>
<evidence type="ECO:0000313" key="4">
    <source>
        <dbReference type="Proteomes" id="UP000192330"/>
    </source>
</evidence>
<sequence>MSDFPAPVTSEQICRVLGLFGFCLYVTNYFLLSTHVLTAEGARYFVINTIAAVLVLIGLSQDFNLAAALTQGFMICMGSAAILIRLRRAIMLRNPAAPSVRAGQAVVIA</sequence>
<feature type="transmembrane region" description="Helical" evidence="1">
    <location>
        <begin position="44"/>
        <end position="60"/>
    </location>
</feature>
<keyword evidence="4" id="KW-1185">Reference proteome</keyword>
<evidence type="ECO:0000313" key="3">
    <source>
        <dbReference type="EMBL" id="SMC49919.1"/>
    </source>
</evidence>
<protein>
    <recommendedName>
        <fullName evidence="2">CBU-0592-like domain-containing protein</fullName>
    </recommendedName>
</protein>
<dbReference type="InterPro" id="IPR058058">
    <property type="entry name" value="CBU_0592-like"/>
</dbReference>
<evidence type="ECO:0000256" key="1">
    <source>
        <dbReference type="SAM" id="Phobius"/>
    </source>
</evidence>
<dbReference type="STRING" id="1387277.SAMN06295998_10231"/>
<proteinExistence type="predicted"/>
<keyword evidence="1" id="KW-1133">Transmembrane helix</keyword>
<dbReference type="RefSeq" id="WP_084350354.1">
    <property type="nucleotide sequence ID" value="NZ_FWYD01000002.1"/>
</dbReference>
<keyword evidence="1" id="KW-0812">Transmembrane</keyword>
<organism evidence="3 4">
    <name type="scientific">Primorskyibacter flagellatus</name>
    <dbReference type="NCBI Taxonomy" id="1387277"/>
    <lineage>
        <taxon>Bacteria</taxon>
        <taxon>Pseudomonadati</taxon>
        <taxon>Pseudomonadota</taxon>
        <taxon>Alphaproteobacteria</taxon>
        <taxon>Rhodobacterales</taxon>
        <taxon>Roseobacteraceae</taxon>
        <taxon>Primorskyibacter</taxon>
    </lineage>
</organism>
<dbReference type="AlphaFoldDB" id="A0A1W1ZNC1"/>
<reference evidence="3 4" key="1">
    <citation type="submission" date="2017-04" db="EMBL/GenBank/DDBJ databases">
        <authorList>
            <person name="Afonso C.L."/>
            <person name="Miller P.J."/>
            <person name="Scott M.A."/>
            <person name="Spackman E."/>
            <person name="Goraichik I."/>
            <person name="Dimitrov K.M."/>
            <person name="Suarez D.L."/>
            <person name="Swayne D.E."/>
        </authorList>
    </citation>
    <scope>NUCLEOTIDE SEQUENCE [LARGE SCALE GENOMIC DNA]</scope>
    <source>
        <strain evidence="3 4">CGMCC 1.12644</strain>
    </source>
</reference>
<dbReference type="EMBL" id="FWYD01000002">
    <property type="protein sequence ID" value="SMC49919.1"/>
    <property type="molecule type" value="Genomic_DNA"/>
</dbReference>
<gene>
    <name evidence="3" type="ORF">SAMN06295998_10231</name>
</gene>
<evidence type="ECO:0000259" key="2">
    <source>
        <dbReference type="Pfam" id="PF26604"/>
    </source>
</evidence>
<feature type="transmembrane region" description="Helical" evidence="1">
    <location>
        <begin position="12"/>
        <end position="32"/>
    </location>
</feature>
<name>A0A1W1ZNC1_9RHOB</name>
<feature type="domain" description="CBU-0592-like" evidence="2">
    <location>
        <begin position="15"/>
        <end position="88"/>
    </location>
</feature>
<feature type="transmembrane region" description="Helical" evidence="1">
    <location>
        <begin position="66"/>
        <end position="84"/>
    </location>
</feature>
<dbReference type="Proteomes" id="UP000192330">
    <property type="component" value="Unassembled WGS sequence"/>
</dbReference>